<evidence type="ECO:0000256" key="4">
    <source>
        <dbReference type="ARBA" id="ARBA00022771"/>
    </source>
</evidence>
<feature type="region of interest" description="Disordered" evidence="9">
    <location>
        <begin position="195"/>
        <end position="264"/>
    </location>
</feature>
<dbReference type="Pfam" id="PF13639">
    <property type="entry name" value="zf-RING_2"/>
    <property type="match status" value="1"/>
</dbReference>
<gene>
    <name evidence="11" type="ORF">RR48_07773</name>
</gene>
<dbReference type="PANTHER" id="PTHR46539:SF1">
    <property type="entry name" value="E3 UBIQUITIN-PROTEIN LIGASE ATL42"/>
    <property type="match status" value="1"/>
</dbReference>
<evidence type="ECO:0000256" key="6">
    <source>
        <dbReference type="ARBA" id="ARBA00022989"/>
    </source>
</evidence>
<evidence type="ECO:0000313" key="11">
    <source>
        <dbReference type="EMBL" id="KPJ10767.1"/>
    </source>
</evidence>
<feature type="domain" description="RING-type" evidence="10">
    <location>
        <begin position="910"/>
        <end position="951"/>
    </location>
</feature>
<feature type="region of interest" description="Disordered" evidence="9">
    <location>
        <begin position="453"/>
        <end position="485"/>
    </location>
</feature>
<keyword evidence="12" id="KW-1185">Reference proteome</keyword>
<evidence type="ECO:0000313" key="12">
    <source>
        <dbReference type="Proteomes" id="UP000053240"/>
    </source>
</evidence>
<evidence type="ECO:0000256" key="9">
    <source>
        <dbReference type="SAM" id="MobiDB-lite"/>
    </source>
</evidence>
<feature type="region of interest" description="Disordered" evidence="9">
    <location>
        <begin position="1"/>
        <end position="50"/>
    </location>
</feature>
<feature type="region of interest" description="Disordered" evidence="9">
    <location>
        <begin position="65"/>
        <end position="84"/>
    </location>
</feature>
<dbReference type="CDD" id="cd16474">
    <property type="entry name" value="RING-H2_RNF111-like"/>
    <property type="match status" value="1"/>
</dbReference>
<dbReference type="GO" id="GO:0016020">
    <property type="term" value="C:membrane"/>
    <property type="evidence" value="ECO:0007669"/>
    <property type="project" value="UniProtKB-SubCell"/>
</dbReference>
<evidence type="ECO:0000256" key="1">
    <source>
        <dbReference type="ARBA" id="ARBA00004370"/>
    </source>
</evidence>
<dbReference type="SMART" id="SM00184">
    <property type="entry name" value="RING"/>
    <property type="match status" value="1"/>
</dbReference>
<accession>A0A194QZ80</accession>
<feature type="region of interest" description="Disordered" evidence="9">
    <location>
        <begin position="280"/>
        <end position="310"/>
    </location>
</feature>
<dbReference type="GO" id="GO:0008270">
    <property type="term" value="F:zinc ion binding"/>
    <property type="evidence" value="ECO:0007669"/>
    <property type="project" value="UniProtKB-KW"/>
</dbReference>
<feature type="compositionally biased region" description="Low complexity" evidence="9">
    <location>
        <begin position="567"/>
        <end position="583"/>
    </location>
</feature>
<evidence type="ECO:0000256" key="3">
    <source>
        <dbReference type="ARBA" id="ARBA00022723"/>
    </source>
</evidence>
<dbReference type="STRING" id="76193.A0A194QZ80"/>
<keyword evidence="5" id="KW-0862">Zinc</keyword>
<dbReference type="SUPFAM" id="SSF57850">
    <property type="entry name" value="RING/U-box"/>
    <property type="match status" value="1"/>
</dbReference>
<protein>
    <submittedName>
        <fullName evidence="11">E3 ubiquitin-protein ligase Arkadia</fullName>
    </submittedName>
</protein>
<feature type="region of interest" description="Disordered" evidence="9">
    <location>
        <begin position="546"/>
        <end position="603"/>
    </location>
</feature>
<dbReference type="InterPro" id="IPR001841">
    <property type="entry name" value="Znf_RING"/>
</dbReference>
<dbReference type="InParanoid" id="A0A194QZ80"/>
<keyword evidence="3" id="KW-0479">Metal-binding</keyword>
<feature type="compositionally biased region" description="Polar residues" evidence="9">
    <location>
        <begin position="195"/>
        <end position="219"/>
    </location>
</feature>
<feature type="region of interest" description="Disordered" evidence="9">
    <location>
        <begin position="625"/>
        <end position="651"/>
    </location>
</feature>
<evidence type="ECO:0000256" key="7">
    <source>
        <dbReference type="ARBA" id="ARBA00023136"/>
    </source>
</evidence>
<organism evidence="11 12">
    <name type="scientific">Papilio machaon</name>
    <name type="common">Old World swallowtail butterfly</name>
    <dbReference type="NCBI Taxonomy" id="76193"/>
    <lineage>
        <taxon>Eukaryota</taxon>
        <taxon>Metazoa</taxon>
        <taxon>Ecdysozoa</taxon>
        <taxon>Arthropoda</taxon>
        <taxon>Hexapoda</taxon>
        <taxon>Insecta</taxon>
        <taxon>Pterygota</taxon>
        <taxon>Neoptera</taxon>
        <taxon>Endopterygota</taxon>
        <taxon>Lepidoptera</taxon>
        <taxon>Glossata</taxon>
        <taxon>Ditrysia</taxon>
        <taxon>Papilionoidea</taxon>
        <taxon>Papilionidae</taxon>
        <taxon>Papilioninae</taxon>
        <taxon>Papilio</taxon>
    </lineage>
</organism>
<dbReference type="EMBL" id="KQ460930">
    <property type="protein sequence ID" value="KPJ10767.1"/>
    <property type="molecule type" value="Genomic_DNA"/>
</dbReference>
<dbReference type="InterPro" id="IPR013083">
    <property type="entry name" value="Znf_RING/FYVE/PHD"/>
</dbReference>
<keyword evidence="7" id="KW-0472">Membrane</keyword>
<dbReference type="PROSITE" id="PS50089">
    <property type="entry name" value="ZF_RING_2"/>
    <property type="match status" value="1"/>
</dbReference>
<keyword evidence="6" id="KW-1133">Transmembrane helix</keyword>
<evidence type="ECO:0000256" key="5">
    <source>
        <dbReference type="ARBA" id="ARBA00022833"/>
    </source>
</evidence>
<sequence length="964" mass="107379">MTENGFEGNRSPPTWDMPGPSSLAAILDTVFTSSSDNQPRNEEMDCEPLFAESDDDVEVLPPVPDQFSLPRNESTSKNAVSSDFVNSTSPAQSYVVNIPLSHLGSSHTPVPEEYQPLPDSSSSLDYVLRNNNADSTNGNGQRFADVNIRYQPKQFPPVQDFYFPNYRHYGQNSNQRESRDYMANSYASNRLSQNEASGYSNQPINYTVHSTPPQLQDNVNRGYDDIQSNNIYNHISAPDNNYGDRNPPSSLERPSRKLNISPRRRLSIKNEVNSNLIEVSSEEEDNVAGPRKRQCDNGAGQSGSNVRMEVSTSANEINANVISRVEIKREPMEHSDASTQARGDAEVVRRPNEITIGTGNNVNTIHIRATFKRNDNYRQNAPSVSAAVVSPVIRHPGNQNCRERNCGNDCTWNNQNNATPNRAHHHYYHHHHHHHHHRVLKCTCNLPNSGNLNSANVKEEPGHSNQASAVKQEPGASQAARQDENQPMPAVNNIKMEAANQQVIKIEPGCSNQLRNMDENRNVIVKIEPNANDNSTRRCCIVDAGGDRKVKGISPQPGPSARRGNDNDNANANQNQEPQYENAAARRSDNPGLSAPDLQLDWFTDSSDDDVQVLGEENNQQEVIDLTSSPSASAPPESPVRASPTLEPQPPQAEAQLTLKLALKLSLKRSRKHNLGSSHSLKQPGATAAPPVARPSAPGCTKPRGSLRHQSTIPIHTSLTIRSFVQGCAWARAWCRVRRVVALGERRRNSLPIAPPYIMHERLWHRQHHMLEVQRRSMIGELAGSLNVPPPYPPAYTPTPRSTTYLSFPDHFEQNDNGQMPVMLDGQNVHHHMHHHHMQVNPSPHLHISIQPSVMGPSLSLAAHMAAMVRATSSADARRSSRGASRAVIERNTYRHAYARPAPHHQDEKCTICLSIFEVDSDCRRLPCMHLFHMECVDQWLSTNKHCPICRVDIETHLNKDAAF</sequence>
<evidence type="ECO:0000256" key="2">
    <source>
        <dbReference type="ARBA" id="ARBA00022692"/>
    </source>
</evidence>
<name>A0A194QZ80_PAPMA</name>
<feature type="compositionally biased region" description="Low complexity" evidence="9">
    <location>
        <begin position="628"/>
        <end position="644"/>
    </location>
</feature>
<keyword evidence="4 8" id="KW-0863">Zinc-finger</keyword>
<evidence type="ECO:0000259" key="10">
    <source>
        <dbReference type="PROSITE" id="PS50089"/>
    </source>
</evidence>
<dbReference type="AlphaFoldDB" id="A0A194QZ80"/>
<feature type="region of interest" description="Disordered" evidence="9">
    <location>
        <begin position="672"/>
        <end position="708"/>
    </location>
</feature>
<dbReference type="Proteomes" id="UP000053240">
    <property type="component" value="Unassembled WGS sequence"/>
</dbReference>
<reference evidence="11 12" key="1">
    <citation type="journal article" date="2015" name="Nat. Commun.">
        <title>Outbred genome sequencing and CRISPR/Cas9 gene editing in butterflies.</title>
        <authorList>
            <person name="Li X."/>
            <person name="Fan D."/>
            <person name="Zhang W."/>
            <person name="Liu G."/>
            <person name="Zhang L."/>
            <person name="Zhao L."/>
            <person name="Fang X."/>
            <person name="Chen L."/>
            <person name="Dong Y."/>
            <person name="Chen Y."/>
            <person name="Ding Y."/>
            <person name="Zhao R."/>
            <person name="Feng M."/>
            <person name="Zhu Y."/>
            <person name="Feng Y."/>
            <person name="Jiang X."/>
            <person name="Zhu D."/>
            <person name="Xiang H."/>
            <person name="Feng X."/>
            <person name="Li S."/>
            <person name="Wang J."/>
            <person name="Zhang G."/>
            <person name="Kronforst M.R."/>
            <person name="Wang W."/>
        </authorList>
    </citation>
    <scope>NUCLEOTIDE SEQUENCE [LARGE SCALE GENOMIC DNA]</scope>
    <source>
        <strain evidence="11">Ya'a_city_454_Pm</strain>
        <tissue evidence="11">Whole body</tissue>
    </source>
</reference>
<feature type="compositionally biased region" description="Polar residues" evidence="9">
    <location>
        <begin position="69"/>
        <end position="84"/>
    </location>
</feature>
<evidence type="ECO:0000256" key="8">
    <source>
        <dbReference type="PROSITE-ProRule" id="PRU00175"/>
    </source>
</evidence>
<dbReference type="Gene3D" id="3.30.40.10">
    <property type="entry name" value="Zinc/RING finger domain, C3HC4 (zinc finger)"/>
    <property type="match status" value="1"/>
</dbReference>
<keyword evidence="2" id="KW-0812">Transmembrane</keyword>
<proteinExistence type="predicted"/>
<dbReference type="PANTHER" id="PTHR46539">
    <property type="entry name" value="E3 UBIQUITIN-PROTEIN LIGASE ATL42"/>
    <property type="match status" value="1"/>
</dbReference>
<comment type="subcellular location">
    <subcellularLocation>
        <location evidence="1">Membrane</location>
    </subcellularLocation>
</comment>